<dbReference type="OrthoDB" id="103147at2759"/>
<proteinExistence type="predicted"/>
<dbReference type="Gene3D" id="3.30.420.10">
    <property type="entry name" value="Ribonuclease H-like superfamily/Ribonuclease H"/>
    <property type="match status" value="1"/>
</dbReference>
<dbReference type="Proteomes" id="UP000332933">
    <property type="component" value="Unassembled WGS sequence"/>
</dbReference>
<organism evidence="2 3">
    <name type="scientific">Aphanomyces stellatus</name>
    <dbReference type="NCBI Taxonomy" id="120398"/>
    <lineage>
        <taxon>Eukaryota</taxon>
        <taxon>Sar</taxon>
        <taxon>Stramenopiles</taxon>
        <taxon>Oomycota</taxon>
        <taxon>Saprolegniomycetes</taxon>
        <taxon>Saprolegniales</taxon>
        <taxon>Verrucalvaceae</taxon>
        <taxon>Aphanomyces</taxon>
    </lineage>
</organism>
<gene>
    <name evidence="2" type="primary">Aste57867_15027</name>
    <name evidence="1" type="ORF">As57867_014971</name>
    <name evidence="2" type="ORF">ASTE57867_15027</name>
</gene>
<reference evidence="2 3" key="1">
    <citation type="submission" date="2019-03" db="EMBL/GenBank/DDBJ databases">
        <authorList>
            <person name="Gaulin E."/>
            <person name="Dumas B."/>
        </authorList>
    </citation>
    <scope>NUCLEOTIDE SEQUENCE [LARGE SCALE GENOMIC DNA]</scope>
    <source>
        <strain evidence="2">CBS 568.67</strain>
    </source>
</reference>
<protein>
    <submittedName>
        <fullName evidence="2">Aste57867_15027 protein</fullName>
    </submittedName>
</protein>
<dbReference type="EMBL" id="VJMH01005608">
    <property type="protein sequence ID" value="KAF0694057.1"/>
    <property type="molecule type" value="Genomic_DNA"/>
</dbReference>
<evidence type="ECO:0000313" key="3">
    <source>
        <dbReference type="Proteomes" id="UP000332933"/>
    </source>
</evidence>
<dbReference type="AlphaFoldDB" id="A0A485L276"/>
<keyword evidence="3" id="KW-1185">Reference proteome</keyword>
<dbReference type="PANTHER" id="PTHR47169">
    <property type="entry name" value="OS01G0541250 PROTEIN"/>
    <property type="match status" value="1"/>
</dbReference>
<evidence type="ECO:0000313" key="1">
    <source>
        <dbReference type="EMBL" id="KAF0694057.1"/>
    </source>
</evidence>
<accession>A0A485L276</accession>
<name>A0A485L276_9STRA</name>
<dbReference type="GO" id="GO:0003676">
    <property type="term" value="F:nucleic acid binding"/>
    <property type="evidence" value="ECO:0007669"/>
    <property type="project" value="InterPro"/>
</dbReference>
<evidence type="ECO:0000313" key="2">
    <source>
        <dbReference type="EMBL" id="VFT91841.1"/>
    </source>
</evidence>
<reference evidence="1" key="2">
    <citation type="submission" date="2019-06" db="EMBL/GenBank/DDBJ databases">
        <title>Genomics analysis of Aphanomyces spp. identifies a new class of oomycete effector associated with host adaptation.</title>
        <authorList>
            <person name="Gaulin E."/>
        </authorList>
    </citation>
    <scope>NUCLEOTIDE SEQUENCE</scope>
    <source>
        <strain evidence="1">CBS 578.67</strain>
    </source>
</reference>
<sequence>MTQVAAIFNCKRQTVTRTWDRAAVDLSGTRSICQDVGHRRQGGCGRKKMHLDITNKIRAVPQARRYSFRSLSAALGIAKSTLHGYYKQGAIAKYSSTKNPALTDANKTCRVKLVLDHVHDDGGVTLIGDMYDTVHVDEKWFFMSHARPHVPVGDVDVVAACKDYGWDMEVVCQPPNSLDMNVLDLGFFRAIQTLQVKKFSSNLDEIVSATERAWVAVDMKTLDKNFATLQSCMQEVMRAKGGNDYKIPHIKKEVLLSQGMLPATMELDREIWSLGCAYLNVVDYSAHIRILAAEILESMELGAICTRVENLTVGNDPDVEDVEVEISEALRTVEITV</sequence>
<dbReference type="EMBL" id="CAADRA010005629">
    <property type="protein sequence ID" value="VFT91841.1"/>
    <property type="molecule type" value="Genomic_DNA"/>
</dbReference>
<dbReference type="InterPro" id="IPR036397">
    <property type="entry name" value="RNaseH_sf"/>
</dbReference>